<gene>
    <name evidence="3" type="ORF">PVK06_003420</name>
</gene>
<dbReference type="CDD" id="cd20406">
    <property type="entry name" value="Tudor_Agenet_AtDUF_rpt2_4"/>
    <property type="match status" value="1"/>
</dbReference>
<proteinExistence type="predicted"/>
<evidence type="ECO:0000256" key="1">
    <source>
        <dbReference type="SAM" id="MobiDB-lite"/>
    </source>
</evidence>
<evidence type="ECO:0000259" key="2">
    <source>
        <dbReference type="SMART" id="SM00743"/>
    </source>
</evidence>
<feature type="domain" description="Agenet" evidence="2">
    <location>
        <begin position="208"/>
        <end position="277"/>
    </location>
</feature>
<dbReference type="Gene3D" id="2.30.30.140">
    <property type="match status" value="1"/>
</dbReference>
<keyword evidence="4" id="KW-1185">Reference proteome</keyword>
<dbReference type="Proteomes" id="UP001358586">
    <property type="component" value="Chromosome 1"/>
</dbReference>
<dbReference type="InterPro" id="IPR008395">
    <property type="entry name" value="Agenet-like_dom"/>
</dbReference>
<evidence type="ECO:0000313" key="3">
    <source>
        <dbReference type="EMBL" id="KAK5847118.1"/>
    </source>
</evidence>
<protein>
    <recommendedName>
        <fullName evidence="2">Agenet domain-containing protein</fullName>
    </recommendedName>
</protein>
<evidence type="ECO:0000313" key="4">
    <source>
        <dbReference type="Proteomes" id="UP001358586"/>
    </source>
</evidence>
<accession>A0ABR0R7P4</accession>
<feature type="compositionally biased region" description="Polar residues" evidence="1">
    <location>
        <begin position="179"/>
        <end position="194"/>
    </location>
</feature>
<dbReference type="SMART" id="SM00743">
    <property type="entry name" value="Agenet"/>
    <property type="match status" value="4"/>
</dbReference>
<feature type="domain" description="Agenet" evidence="2">
    <location>
        <begin position="92"/>
        <end position="146"/>
    </location>
</feature>
<dbReference type="InterPro" id="IPR014002">
    <property type="entry name" value="Agenet_dom_plant"/>
</dbReference>
<dbReference type="EMBL" id="JARKNE010000001">
    <property type="protein sequence ID" value="KAK5847118.1"/>
    <property type="molecule type" value="Genomic_DNA"/>
</dbReference>
<dbReference type="PANTHER" id="PTHR31917:SF80">
    <property type="entry name" value="AGENET DOMAIN-CONTAINING PROTEIN-RELATED"/>
    <property type="match status" value="1"/>
</dbReference>
<sequence length="369" mass="42864">MSHKGKAIDASATEDLEYLQPGSVVEVSHENNDCLRVWYTATIIERRATSTNDERYVVQFTDVYQDRKSGTKLLLEYNSVDIRPLPPPLPPRKFKAGDIVEAYYQNGWYEGEITLMLDNYNCMFQISSRFLLFGVNQLRHHRTWFNGDWIPPLNLYVTKSIWDEDLTDRMMEIDSNQLEWETDSGSAETSTAGTGNMLEESDQKTKEEEFSEGERVEVANIDEDGFNQAWLAATIVKPVENNRYIVRYETLRTGKDTGFLVKEMDSLHIRPPPPDIPVPHQFKTFDNVDALYKGGWWKGIITRVLPRGSRYKVHLDNNGKVMEFKHSDLRLHLDWIDRKWTKPSPGVHLLTLLYISRYVFLSDELVQVF</sequence>
<organism evidence="3 4">
    <name type="scientific">Gossypium arboreum</name>
    <name type="common">Tree cotton</name>
    <name type="synonym">Gossypium nanking</name>
    <dbReference type="NCBI Taxonomy" id="29729"/>
    <lineage>
        <taxon>Eukaryota</taxon>
        <taxon>Viridiplantae</taxon>
        <taxon>Streptophyta</taxon>
        <taxon>Embryophyta</taxon>
        <taxon>Tracheophyta</taxon>
        <taxon>Spermatophyta</taxon>
        <taxon>Magnoliopsida</taxon>
        <taxon>eudicotyledons</taxon>
        <taxon>Gunneridae</taxon>
        <taxon>Pentapetalae</taxon>
        <taxon>rosids</taxon>
        <taxon>malvids</taxon>
        <taxon>Malvales</taxon>
        <taxon>Malvaceae</taxon>
        <taxon>Malvoideae</taxon>
        <taxon>Gossypium</taxon>
    </lineage>
</organism>
<feature type="region of interest" description="Disordered" evidence="1">
    <location>
        <begin position="179"/>
        <end position="214"/>
    </location>
</feature>
<name>A0ABR0R7P4_GOSAR</name>
<dbReference type="PANTHER" id="PTHR31917">
    <property type="entry name" value="AGENET DOMAIN-CONTAINING PROTEIN-RELATED"/>
    <property type="match status" value="1"/>
</dbReference>
<dbReference type="Pfam" id="PF05641">
    <property type="entry name" value="Agenet"/>
    <property type="match status" value="2"/>
</dbReference>
<reference evidence="3 4" key="1">
    <citation type="submission" date="2023-03" db="EMBL/GenBank/DDBJ databases">
        <title>WGS of Gossypium arboreum.</title>
        <authorList>
            <person name="Yu D."/>
        </authorList>
    </citation>
    <scope>NUCLEOTIDE SEQUENCE [LARGE SCALE GENOMIC DNA]</scope>
    <source>
        <tissue evidence="3">Leaf</tissue>
    </source>
</reference>
<feature type="compositionally biased region" description="Basic and acidic residues" evidence="1">
    <location>
        <begin position="201"/>
        <end position="214"/>
    </location>
</feature>
<comment type="caution">
    <text evidence="3">The sequence shown here is derived from an EMBL/GenBank/DDBJ whole genome shotgun (WGS) entry which is preliminary data.</text>
</comment>
<feature type="domain" description="Agenet" evidence="2">
    <location>
        <begin position="280"/>
        <end position="337"/>
    </location>
</feature>
<feature type="domain" description="Agenet" evidence="2">
    <location>
        <begin position="17"/>
        <end position="90"/>
    </location>
</feature>